<keyword evidence="1" id="KW-0472">Membrane</keyword>
<dbReference type="AlphaFoldDB" id="A0AAW1W0N0"/>
<proteinExistence type="predicted"/>
<protein>
    <submittedName>
        <fullName evidence="2">Uncharacterized protein</fullName>
    </submittedName>
</protein>
<dbReference type="EMBL" id="JBEDUW010000007">
    <property type="protein sequence ID" value="KAK9912413.1"/>
    <property type="molecule type" value="Genomic_DNA"/>
</dbReference>
<sequence length="98" mass="10569">MSQNNPSTFALLCLKCLETNPLSVIIYLTLGDLRGQQETQAWVLILLSSAATSALLGVFRSLMVSLALHDLSVHLFQGSSGMGRRCYGCGRGVWGRAP</sequence>
<keyword evidence="3" id="KW-1185">Reference proteome</keyword>
<evidence type="ECO:0000256" key="1">
    <source>
        <dbReference type="SAM" id="Phobius"/>
    </source>
</evidence>
<accession>A0AAW1W0N0</accession>
<name>A0AAW1W0N0_RUBAR</name>
<feature type="transmembrane region" description="Helical" evidence="1">
    <location>
        <begin position="41"/>
        <end position="59"/>
    </location>
</feature>
<reference evidence="2 3" key="1">
    <citation type="journal article" date="2023" name="G3 (Bethesda)">
        <title>A chromosome-length genome assembly and annotation of blackberry (Rubus argutus, cv. 'Hillquist').</title>
        <authorList>
            <person name="Bruna T."/>
            <person name="Aryal R."/>
            <person name="Dudchenko O."/>
            <person name="Sargent D.J."/>
            <person name="Mead D."/>
            <person name="Buti M."/>
            <person name="Cavallini A."/>
            <person name="Hytonen T."/>
            <person name="Andres J."/>
            <person name="Pham M."/>
            <person name="Weisz D."/>
            <person name="Mascagni F."/>
            <person name="Usai G."/>
            <person name="Natali L."/>
            <person name="Bassil N."/>
            <person name="Fernandez G.E."/>
            <person name="Lomsadze A."/>
            <person name="Armour M."/>
            <person name="Olukolu B."/>
            <person name="Poorten T."/>
            <person name="Britton C."/>
            <person name="Davik J."/>
            <person name="Ashrafi H."/>
            <person name="Aiden E.L."/>
            <person name="Borodovsky M."/>
            <person name="Worthington M."/>
        </authorList>
    </citation>
    <scope>NUCLEOTIDE SEQUENCE [LARGE SCALE GENOMIC DNA]</scope>
    <source>
        <strain evidence="2">PI 553951</strain>
    </source>
</reference>
<dbReference type="Proteomes" id="UP001457282">
    <property type="component" value="Unassembled WGS sequence"/>
</dbReference>
<gene>
    <name evidence="2" type="ORF">M0R45_036280</name>
</gene>
<evidence type="ECO:0000313" key="2">
    <source>
        <dbReference type="EMBL" id="KAK9912413.1"/>
    </source>
</evidence>
<comment type="caution">
    <text evidence="2">The sequence shown here is derived from an EMBL/GenBank/DDBJ whole genome shotgun (WGS) entry which is preliminary data.</text>
</comment>
<evidence type="ECO:0000313" key="3">
    <source>
        <dbReference type="Proteomes" id="UP001457282"/>
    </source>
</evidence>
<organism evidence="2 3">
    <name type="scientific">Rubus argutus</name>
    <name type="common">Southern blackberry</name>
    <dbReference type="NCBI Taxonomy" id="59490"/>
    <lineage>
        <taxon>Eukaryota</taxon>
        <taxon>Viridiplantae</taxon>
        <taxon>Streptophyta</taxon>
        <taxon>Embryophyta</taxon>
        <taxon>Tracheophyta</taxon>
        <taxon>Spermatophyta</taxon>
        <taxon>Magnoliopsida</taxon>
        <taxon>eudicotyledons</taxon>
        <taxon>Gunneridae</taxon>
        <taxon>Pentapetalae</taxon>
        <taxon>rosids</taxon>
        <taxon>fabids</taxon>
        <taxon>Rosales</taxon>
        <taxon>Rosaceae</taxon>
        <taxon>Rosoideae</taxon>
        <taxon>Rosoideae incertae sedis</taxon>
        <taxon>Rubus</taxon>
    </lineage>
</organism>
<keyword evidence="1" id="KW-0812">Transmembrane</keyword>
<keyword evidence="1" id="KW-1133">Transmembrane helix</keyword>